<dbReference type="Proteomes" id="UP000694393">
    <property type="component" value="Unplaced"/>
</dbReference>
<dbReference type="GO" id="GO:0007186">
    <property type="term" value="P:G protein-coupled receptor signaling pathway"/>
    <property type="evidence" value="ECO:0007669"/>
    <property type="project" value="TreeGrafter"/>
</dbReference>
<keyword evidence="5" id="KW-0732">Signal</keyword>
<comment type="similarity">
    <text evidence="2">Belongs to the neuropeptide B/W family.</text>
</comment>
<feature type="compositionally biased region" description="Low complexity" evidence="6">
    <location>
        <begin position="81"/>
        <end position="99"/>
    </location>
</feature>
<sequence length="159" mass="16704">MGGRAVGGAGRTLLLGLGLGLALLAAPGGAWYKHVASPRYHTVGRASGLLMGVRRSPYLWRRDSGGGPAPSAPRAPPRPALPHLLPAGPGANPASPPAHTEGPRARERPRTSAALLDRARRKPRQRRARRKGSGIPGKAPQQCEPARPPTGSRERRFPG</sequence>
<proteinExistence type="inferred from homology"/>
<evidence type="ECO:0000256" key="3">
    <source>
        <dbReference type="ARBA" id="ARBA00022525"/>
    </source>
</evidence>
<feature type="region of interest" description="Disordered" evidence="6">
    <location>
        <begin position="59"/>
        <end position="159"/>
    </location>
</feature>
<name>A0A8C8SB29_9SAUR</name>
<feature type="compositionally biased region" description="Pro residues" evidence="6">
    <location>
        <begin position="70"/>
        <end position="80"/>
    </location>
</feature>
<evidence type="ECO:0008006" key="9">
    <source>
        <dbReference type="Google" id="ProtNLM"/>
    </source>
</evidence>
<keyword evidence="8" id="KW-1185">Reference proteome</keyword>
<keyword evidence="3" id="KW-0964">Secreted</keyword>
<feature type="compositionally biased region" description="Basic and acidic residues" evidence="6">
    <location>
        <begin position="101"/>
        <end position="110"/>
    </location>
</feature>
<accession>A0A8C8SB29</accession>
<dbReference type="GO" id="GO:0005576">
    <property type="term" value="C:extracellular region"/>
    <property type="evidence" value="ECO:0007669"/>
    <property type="project" value="UniProtKB-SubCell"/>
</dbReference>
<comment type="subcellular location">
    <subcellularLocation>
        <location evidence="1">Secreted</location>
    </subcellularLocation>
</comment>
<dbReference type="Ensembl" id="ENSPCET00000017062.1">
    <property type="protein sequence ID" value="ENSPCEP00000016487.1"/>
    <property type="gene ID" value="ENSPCEG00000012963.1"/>
</dbReference>
<feature type="compositionally biased region" description="Basic residues" evidence="6">
    <location>
        <begin position="119"/>
        <end position="132"/>
    </location>
</feature>
<dbReference type="GO" id="GO:0001664">
    <property type="term" value="F:G protein-coupled receptor binding"/>
    <property type="evidence" value="ECO:0007669"/>
    <property type="project" value="InterPro"/>
</dbReference>
<evidence type="ECO:0000256" key="1">
    <source>
        <dbReference type="ARBA" id="ARBA00004613"/>
    </source>
</evidence>
<reference evidence="7" key="2">
    <citation type="submission" date="2025-09" db="UniProtKB">
        <authorList>
            <consortium name="Ensembl"/>
        </authorList>
    </citation>
    <scope>IDENTIFICATION</scope>
</reference>
<dbReference type="GO" id="GO:0007631">
    <property type="term" value="P:feeding behavior"/>
    <property type="evidence" value="ECO:0007669"/>
    <property type="project" value="TreeGrafter"/>
</dbReference>
<evidence type="ECO:0000256" key="2">
    <source>
        <dbReference type="ARBA" id="ARBA00005292"/>
    </source>
</evidence>
<evidence type="ECO:0000256" key="5">
    <source>
        <dbReference type="ARBA" id="ARBA00022729"/>
    </source>
</evidence>
<dbReference type="InterPro" id="IPR013297">
    <property type="entry name" value="Neuropept_BW_pre"/>
</dbReference>
<dbReference type="PANTHER" id="PTHR28553">
    <property type="entry name" value="NEUROPEPTIDE B"/>
    <property type="match status" value="1"/>
</dbReference>
<evidence type="ECO:0000256" key="4">
    <source>
        <dbReference type="ARBA" id="ARBA00022685"/>
    </source>
</evidence>
<protein>
    <recommendedName>
        <fullName evidence="9">Neuropeptide W</fullName>
    </recommendedName>
</protein>
<reference evidence="7" key="1">
    <citation type="submission" date="2025-08" db="UniProtKB">
        <authorList>
            <consortium name="Ensembl"/>
        </authorList>
    </citation>
    <scope>IDENTIFICATION</scope>
</reference>
<evidence type="ECO:0000313" key="8">
    <source>
        <dbReference type="Proteomes" id="UP000694393"/>
    </source>
</evidence>
<keyword evidence="4" id="KW-0165">Cleavage on pair of basic residues</keyword>
<organism evidence="7 8">
    <name type="scientific">Pelusios castaneus</name>
    <name type="common">West African mud turtle</name>
    <dbReference type="NCBI Taxonomy" id="367368"/>
    <lineage>
        <taxon>Eukaryota</taxon>
        <taxon>Metazoa</taxon>
        <taxon>Chordata</taxon>
        <taxon>Craniata</taxon>
        <taxon>Vertebrata</taxon>
        <taxon>Euteleostomi</taxon>
        <taxon>Archelosauria</taxon>
        <taxon>Testudinata</taxon>
        <taxon>Testudines</taxon>
        <taxon>Pleurodira</taxon>
        <taxon>Pelomedusidae</taxon>
        <taxon>Pelusios</taxon>
    </lineage>
</organism>
<dbReference type="PRINTS" id="PR01888">
    <property type="entry name" value="NROPEPTIDEBW"/>
</dbReference>
<evidence type="ECO:0000313" key="7">
    <source>
        <dbReference type="Ensembl" id="ENSPCEP00000016487.1"/>
    </source>
</evidence>
<dbReference type="Pfam" id="PF15180">
    <property type="entry name" value="NPBW"/>
    <property type="match status" value="1"/>
</dbReference>
<dbReference type="AlphaFoldDB" id="A0A8C8SB29"/>
<evidence type="ECO:0000256" key="6">
    <source>
        <dbReference type="SAM" id="MobiDB-lite"/>
    </source>
</evidence>
<dbReference type="PANTHER" id="PTHR28553:SF2">
    <property type="entry name" value="NEUROPEPTIDE W"/>
    <property type="match status" value="1"/>
</dbReference>